<dbReference type="InterPro" id="IPR000073">
    <property type="entry name" value="AB_hydrolase_1"/>
</dbReference>
<evidence type="ECO:0000313" key="7">
    <source>
        <dbReference type="Proteomes" id="UP000651057"/>
    </source>
</evidence>
<comment type="similarity">
    <text evidence="2">Belongs to the AB hydrolase superfamily.</text>
</comment>
<protein>
    <recommendedName>
        <fullName evidence="4">Monoacylglycerol lipase</fullName>
        <ecNumber evidence="3">3.1.1.23</ecNumber>
    </recommendedName>
</protein>
<dbReference type="PRINTS" id="PR00111">
    <property type="entry name" value="ABHYDROLASE"/>
</dbReference>
<evidence type="ECO:0000256" key="3">
    <source>
        <dbReference type="ARBA" id="ARBA00013254"/>
    </source>
</evidence>
<gene>
    <name evidence="6" type="ORF">JJQ60_12810</name>
</gene>
<comment type="caution">
    <text evidence="6">The sequence shown here is derived from an EMBL/GenBank/DDBJ whole genome shotgun (WGS) entry which is preliminary data.</text>
</comment>
<evidence type="ECO:0000259" key="5">
    <source>
        <dbReference type="Pfam" id="PF12146"/>
    </source>
</evidence>
<evidence type="ECO:0000256" key="4">
    <source>
        <dbReference type="ARBA" id="ARBA00071261"/>
    </source>
</evidence>
<comment type="catalytic activity">
    <reaction evidence="1">
        <text>Hydrolyzes glycerol monoesters of long-chain fatty acids.</text>
        <dbReference type="EC" id="3.1.1.23"/>
    </reaction>
</comment>
<dbReference type="Proteomes" id="UP000651057">
    <property type="component" value="Unassembled WGS sequence"/>
</dbReference>
<dbReference type="Gene3D" id="3.40.50.1820">
    <property type="entry name" value="alpha/beta hydrolase"/>
    <property type="match status" value="1"/>
</dbReference>
<evidence type="ECO:0000313" key="6">
    <source>
        <dbReference type="EMBL" id="MBL0684401.1"/>
    </source>
</evidence>
<dbReference type="RefSeq" id="WP_201920507.1">
    <property type="nucleotide sequence ID" value="NZ_BAABAX010000003.1"/>
</dbReference>
<name>A0A937DC02_9FLAO</name>
<feature type="domain" description="Serine aminopeptidase S33" evidence="5">
    <location>
        <begin position="23"/>
        <end position="256"/>
    </location>
</feature>
<dbReference type="InterPro" id="IPR029058">
    <property type="entry name" value="AB_hydrolase_fold"/>
</dbReference>
<dbReference type="FunFam" id="3.40.50.1820:FF:000117">
    <property type="entry name" value="Monoglyceride lipase, putative"/>
    <property type="match status" value="1"/>
</dbReference>
<dbReference type="InterPro" id="IPR051044">
    <property type="entry name" value="MAG_DAG_Lipase"/>
</dbReference>
<dbReference type="EMBL" id="JAERQJ010000004">
    <property type="protein sequence ID" value="MBL0684401.1"/>
    <property type="molecule type" value="Genomic_DNA"/>
</dbReference>
<dbReference type="SUPFAM" id="SSF53474">
    <property type="entry name" value="alpha/beta-Hydrolases"/>
    <property type="match status" value="1"/>
</dbReference>
<keyword evidence="7" id="KW-1185">Reference proteome</keyword>
<reference evidence="6" key="1">
    <citation type="submission" date="2021-01" db="EMBL/GenBank/DDBJ databases">
        <authorList>
            <person name="Zhong Y.L."/>
        </authorList>
    </citation>
    <scope>NUCLEOTIDE SEQUENCE</scope>
    <source>
        <strain evidence="6">KCTC 23302</strain>
    </source>
</reference>
<evidence type="ECO:0000256" key="1">
    <source>
        <dbReference type="ARBA" id="ARBA00001613"/>
    </source>
</evidence>
<dbReference type="AlphaFoldDB" id="A0A937DC02"/>
<sequence length="272" mass="30869">MHKEFYWQEENKKIYAQSWQIENPIAILCLVHGMGEHSSRYAHVVRFFNTHGVSVYSFDHIGHGQSEGKRGHTPSYDFLLDSVEKIHSIASNENQNIPIFLYGHSMGGNVVANYLLRRDPKLDAAILSAPWFTLPFDPPKFKVGLAKLMNRIYPAFSDNTNLDVTAISRDKSVVDAYRNDTLVHGKITPAFFLSCFEAGKWAKNNGEIVKIPTLVIHGTEDRLTSCKGAEEFASTNPLIQFNSYKGLYHELHNEPEQELVLEDILRFITSVV</sequence>
<dbReference type="PANTHER" id="PTHR11614">
    <property type="entry name" value="PHOSPHOLIPASE-RELATED"/>
    <property type="match status" value="1"/>
</dbReference>
<proteinExistence type="inferred from homology"/>
<dbReference type="EC" id="3.1.1.23" evidence="3"/>
<evidence type="ECO:0000256" key="2">
    <source>
        <dbReference type="ARBA" id="ARBA00008645"/>
    </source>
</evidence>
<dbReference type="GO" id="GO:0047372">
    <property type="term" value="F:monoacylglycerol lipase activity"/>
    <property type="evidence" value="ECO:0007669"/>
    <property type="project" value="UniProtKB-EC"/>
</dbReference>
<organism evidence="6 7">
    <name type="scientific">Aquimarina mytili</name>
    <dbReference type="NCBI Taxonomy" id="874423"/>
    <lineage>
        <taxon>Bacteria</taxon>
        <taxon>Pseudomonadati</taxon>
        <taxon>Bacteroidota</taxon>
        <taxon>Flavobacteriia</taxon>
        <taxon>Flavobacteriales</taxon>
        <taxon>Flavobacteriaceae</taxon>
        <taxon>Aquimarina</taxon>
    </lineage>
</organism>
<dbReference type="Pfam" id="PF12146">
    <property type="entry name" value="Hydrolase_4"/>
    <property type="match status" value="1"/>
</dbReference>
<dbReference type="InterPro" id="IPR022742">
    <property type="entry name" value="Hydrolase_4"/>
</dbReference>
<accession>A0A937DC02</accession>